<keyword evidence="1" id="KW-0472">Membrane</keyword>
<proteinExistence type="predicted"/>
<name>A0A6B0UA22_IXORI</name>
<keyword evidence="1" id="KW-1133">Transmembrane helix</keyword>
<evidence type="ECO:0000313" key="2">
    <source>
        <dbReference type="EMBL" id="MXU89402.1"/>
    </source>
</evidence>
<feature type="transmembrane region" description="Helical" evidence="1">
    <location>
        <begin position="6"/>
        <end position="32"/>
    </location>
</feature>
<sequence>MRARALPLAFAIIHPFFLQLFVFFFTTALPLCKRCSYHRRNRIAGKAAGGLASSVPAMGVGYRKTLLFATPATYRGRHYRANMAVESRSCRAMCHLNAQRWCISERE</sequence>
<dbReference type="AlphaFoldDB" id="A0A6B0UA22"/>
<protein>
    <submittedName>
        <fullName evidence="2">Putative secreted protein</fullName>
    </submittedName>
</protein>
<evidence type="ECO:0000256" key="1">
    <source>
        <dbReference type="SAM" id="Phobius"/>
    </source>
</evidence>
<reference evidence="2" key="1">
    <citation type="submission" date="2019-12" db="EMBL/GenBank/DDBJ databases">
        <title>An insight into the sialome of adult female Ixodes ricinus ticks feeding for 6 days.</title>
        <authorList>
            <person name="Perner J."/>
            <person name="Ribeiro J.M.C."/>
        </authorList>
    </citation>
    <scope>NUCLEOTIDE SEQUENCE</scope>
    <source>
        <strain evidence="2">Semi-engorged</strain>
        <tissue evidence="2">Salivary glands</tissue>
    </source>
</reference>
<accession>A0A6B0UA22</accession>
<keyword evidence="1" id="KW-0812">Transmembrane</keyword>
<organism evidence="2">
    <name type="scientific">Ixodes ricinus</name>
    <name type="common">Common tick</name>
    <name type="synonym">Acarus ricinus</name>
    <dbReference type="NCBI Taxonomy" id="34613"/>
    <lineage>
        <taxon>Eukaryota</taxon>
        <taxon>Metazoa</taxon>
        <taxon>Ecdysozoa</taxon>
        <taxon>Arthropoda</taxon>
        <taxon>Chelicerata</taxon>
        <taxon>Arachnida</taxon>
        <taxon>Acari</taxon>
        <taxon>Parasitiformes</taxon>
        <taxon>Ixodida</taxon>
        <taxon>Ixodoidea</taxon>
        <taxon>Ixodidae</taxon>
        <taxon>Ixodinae</taxon>
        <taxon>Ixodes</taxon>
    </lineage>
</organism>
<dbReference type="EMBL" id="GIFC01007319">
    <property type="protein sequence ID" value="MXU89402.1"/>
    <property type="molecule type" value="Transcribed_RNA"/>
</dbReference>